<keyword evidence="8" id="KW-1185">Reference proteome</keyword>
<dbReference type="InterPro" id="IPR002937">
    <property type="entry name" value="Amino_oxidase"/>
</dbReference>
<evidence type="ECO:0000256" key="5">
    <source>
        <dbReference type="RuleBase" id="RU362075"/>
    </source>
</evidence>
<feature type="domain" description="Amine oxidase" evidence="6">
    <location>
        <begin position="12"/>
        <end position="482"/>
    </location>
</feature>
<evidence type="ECO:0000256" key="1">
    <source>
        <dbReference type="ARBA" id="ARBA00004829"/>
    </source>
</evidence>
<dbReference type="OrthoDB" id="9774675at2"/>
<organism evidence="7 8">
    <name type="scientific">Algoriphagus halophilus</name>
    <dbReference type="NCBI Taxonomy" id="226505"/>
    <lineage>
        <taxon>Bacteria</taxon>
        <taxon>Pseudomonadati</taxon>
        <taxon>Bacteroidota</taxon>
        <taxon>Cytophagia</taxon>
        <taxon>Cytophagales</taxon>
        <taxon>Cyclobacteriaceae</taxon>
        <taxon>Algoriphagus</taxon>
    </lineage>
</organism>
<dbReference type="NCBIfam" id="TIGR02734">
    <property type="entry name" value="crtI_fam"/>
    <property type="match status" value="1"/>
</dbReference>
<dbReference type="Pfam" id="PF01593">
    <property type="entry name" value="Amino_oxidase"/>
    <property type="match status" value="1"/>
</dbReference>
<keyword evidence="3 5" id="KW-0125">Carotenoid biosynthesis</keyword>
<dbReference type="PANTHER" id="PTHR43734">
    <property type="entry name" value="PHYTOENE DESATURASE"/>
    <property type="match status" value="1"/>
</dbReference>
<dbReference type="InterPro" id="IPR036188">
    <property type="entry name" value="FAD/NAD-bd_sf"/>
</dbReference>
<dbReference type="EMBL" id="FSRC01000002">
    <property type="protein sequence ID" value="SIN98794.1"/>
    <property type="molecule type" value="Genomic_DNA"/>
</dbReference>
<reference evidence="8" key="1">
    <citation type="submission" date="2016-11" db="EMBL/GenBank/DDBJ databases">
        <authorList>
            <person name="Varghese N."/>
            <person name="Submissions S."/>
        </authorList>
    </citation>
    <scope>NUCLEOTIDE SEQUENCE [LARGE SCALE GENOMIC DNA]</scope>
    <source>
        <strain evidence="8">DSM 15292</strain>
    </source>
</reference>
<evidence type="ECO:0000313" key="7">
    <source>
        <dbReference type="EMBL" id="SIN98794.1"/>
    </source>
</evidence>
<dbReference type="RefSeq" id="WP_074225536.1">
    <property type="nucleotide sequence ID" value="NZ_FSRC01000002.1"/>
</dbReference>
<dbReference type="Gene3D" id="3.50.50.60">
    <property type="entry name" value="FAD/NAD(P)-binding domain"/>
    <property type="match status" value="2"/>
</dbReference>
<dbReference type="InterPro" id="IPR054840">
    <property type="entry name" value="hydcarot_desat_CrtD"/>
</dbReference>
<dbReference type="PANTHER" id="PTHR43734:SF7">
    <property type="entry name" value="4,4'-DIAPONEUROSPORENE OXYGENASE"/>
    <property type="match status" value="1"/>
</dbReference>
<dbReference type="NCBIfam" id="NF042421">
    <property type="entry name" value="hydcarot_desat_CrtD"/>
    <property type="match status" value="1"/>
</dbReference>
<evidence type="ECO:0000256" key="4">
    <source>
        <dbReference type="ARBA" id="ARBA00023002"/>
    </source>
</evidence>
<dbReference type="Proteomes" id="UP000185221">
    <property type="component" value="Unassembled WGS sequence"/>
</dbReference>
<dbReference type="GO" id="GO:0016491">
    <property type="term" value="F:oxidoreductase activity"/>
    <property type="evidence" value="ECO:0007669"/>
    <property type="project" value="UniProtKB-KW"/>
</dbReference>
<evidence type="ECO:0000256" key="2">
    <source>
        <dbReference type="ARBA" id="ARBA00006046"/>
    </source>
</evidence>
<dbReference type="STRING" id="226505.SAMN05444394_2729"/>
<dbReference type="AlphaFoldDB" id="A0A1N6FU46"/>
<evidence type="ECO:0000256" key="3">
    <source>
        <dbReference type="ARBA" id="ARBA00022746"/>
    </source>
</evidence>
<dbReference type="GO" id="GO:0016117">
    <property type="term" value="P:carotenoid biosynthetic process"/>
    <property type="evidence" value="ECO:0007669"/>
    <property type="project" value="UniProtKB-KW"/>
</dbReference>
<protein>
    <submittedName>
        <fullName evidence="7">Phytoene desaturase</fullName>
    </submittedName>
</protein>
<gene>
    <name evidence="7" type="ORF">SAMN05444394_2729</name>
</gene>
<proteinExistence type="inferred from homology"/>
<name>A0A1N6FU46_9BACT</name>
<accession>A0A1N6FU46</accession>
<sequence length="491" mass="55936">MNRKAIIIGSGIAGIASSIRLALKGYTVEVFESNSYPGGKLSKIDLGEYRFDAGPSLFTLPEQVEELFHLAEKDPKEHFDYLKLPVTCHYFWEDGKKLKAYADLDLFAEEVNQQLGEPKSHIKEALINSSYIYDHLAPLFMHKSLHDWKTWTNQDAMKAYLKMGKLGIFSTMNEANEKQFDNPKLIQLFNRYATYNGSNPYETPATLNIIPHLEFNIGAFFPKKGMHDITNSLFQLSLDLGVTYTFNQKVDEIIVEEGKATGVILADNKKIEAEIVVNNMDMVNAYKTILKKQKQPKLLLNQPKSSSALIFYWGIKRKFEDLDLHNIFFSDNYLEEFDHIFKKGRIYHDPTVYINITSLYKPDDAPEGCMNWFTMINVPNNQGQDWDQLILESKKNIIHKLNRILKTDIEPLIEVEEILDPRTIELKTSSAQGALYGNSSNNKFSAFLRHANYSSKIQNLYFCGGSVHPGGGIPLCLLSAKIMSDMIPDSV</sequence>
<comment type="pathway">
    <text evidence="1 5">Carotenoid biosynthesis.</text>
</comment>
<evidence type="ECO:0000259" key="6">
    <source>
        <dbReference type="Pfam" id="PF01593"/>
    </source>
</evidence>
<dbReference type="InterPro" id="IPR014105">
    <property type="entry name" value="Carotenoid/retinoid_OxRdtase"/>
</dbReference>
<evidence type="ECO:0000313" key="8">
    <source>
        <dbReference type="Proteomes" id="UP000185221"/>
    </source>
</evidence>
<dbReference type="SUPFAM" id="SSF51905">
    <property type="entry name" value="FAD/NAD(P)-binding domain"/>
    <property type="match status" value="1"/>
</dbReference>
<keyword evidence="4 5" id="KW-0560">Oxidoreductase</keyword>
<comment type="similarity">
    <text evidence="2 5">Belongs to the carotenoid/retinoid oxidoreductase family.</text>
</comment>